<organism evidence="10 11">
    <name type="scientific">Imperialibacter roseus</name>
    <dbReference type="NCBI Taxonomy" id="1324217"/>
    <lineage>
        <taxon>Bacteria</taxon>
        <taxon>Pseudomonadati</taxon>
        <taxon>Bacteroidota</taxon>
        <taxon>Cytophagia</taxon>
        <taxon>Cytophagales</taxon>
        <taxon>Flammeovirgaceae</taxon>
        <taxon>Imperialibacter</taxon>
    </lineage>
</organism>
<evidence type="ECO:0000313" key="10">
    <source>
        <dbReference type="EMBL" id="WOK04625.1"/>
    </source>
</evidence>
<feature type="binding site" evidence="7 8">
    <location>
        <position position="41"/>
    </location>
    <ligand>
        <name>S-adenosyl-L-methionine</name>
        <dbReference type="ChEBI" id="CHEBI:59789"/>
    </ligand>
</feature>
<gene>
    <name evidence="7 10" type="primary">rsmA</name>
    <name evidence="7" type="synonym">ksgA</name>
    <name evidence="10" type="ORF">RT717_16215</name>
</gene>
<evidence type="ECO:0000256" key="1">
    <source>
        <dbReference type="ARBA" id="ARBA00022490"/>
    </source>
</evidence>
<dbReference type="SMART" id="SM00650">
    <property type="entry name" value="rADc"/>
    <property type="match status" value="1"/>
</dbReference>
<keyword evidence="6 7" id="KW-0694">RNA-binding</keyword>
<dbReference type="InterPro" id="IPR020596">
    <property type="entry name" value="rRNA_Ade_Mease_Trfase_CS"/>
</dbReference>
<dbReference type="InterPro" id="IPR029063">
    <property type="entry name" value="SAM-dependent_MTases_sf"/>
</dbReference>
<comment type="catalytic activity">
    <reaction evidence="7">
        <text>adenosine(1518)/adenosine(1519) in 16S rRNA + 4 S-adenosyl-L-methionine = N(6)-dimethyladenosine(1518)/N(6)-dimethyladenosine(1519) in 16S rRNA + 4 S-adenosyl-L-homocysteine + 4 H(+)</text>
        <dbReference type="Rhea" id="RHEA:19609"/>
        <dbReference type="Rhea" id="RHEA-COMP:10232"/>
        <dbReference type="Rhea" id="RHEA-COMP:10233"/>
        <dbReference type="ChEBI" id="CHEBI:15378"/>
        <dbReference type="ChEBI" id="CHEBI:57856"/>
        <dbReference type="ChEBI" id="CHEBI:59789"/>
        <dbReference type="ChEBI" id="CHEBI:74411"/>
        <dbReference type="ChEBI" id="CHEBI:74493"/>
        <dbReference type="EC" id="2.1.1.182"/>
    </reaction>
</comment>
<keyword evidence="2 7" id="KW-0698">rRNA processing</keyword>
<accession>A0ABZ0IJX5</accession>
<keyword evidence="1 7" id="KW-0963">Cytoplasm</keyword>
<evidence type="ECO:0000259" key="9">
    <source>
        <dbReference type="SMART" id="SM00650"/>
    </source>
</evidence>
<evidence type="ECO:0000256" key="8">
    <source>
        <dbReference type="PROSITE-ProRule" id="PRU01026"/>
    </source>
</evidence>
<reference evidence="10 11" key="1">
    <citation type="journal article" date="2023" name="Microbiol. Resour. Announc.">
        <title>Complete Genome Sequence of Imperialibacter roseus strain P4T.</title>
        <authorList>
            <person name="Tizabi D.R."/>
            <person name="Bachvaroff T."/>
            <person name="Hill R.T."/>
        </authorList>
    </citation>
    <scope>NUCLEOTIDE SEQUENCE [LARGE SCALE GENOMIC DNA]</scope>
    <source>
        <strain evidence="10 11">P4T</strain>
    </source>
</reference>
<dbReference type="EMBL" id="CP136051">
    <property type="protein sequence ID" value="WOK04625.1"/>
    <property type="molecule type" value="Genomic_DNA"/>
</dbReference>
<comment type="subcellular location">
    <subcellularLocation>
        <location evidence="7">Cytoplasm</location>
    </subcellularLocation>
</comment>
<keyword evidence="3 7" id="KW-0489">Methyltransferase</keyword>
<dbReference type="InterPro" id="IPR020598">
    <property type="entry name" value="rRNA_Ade_methylase_Trfase_N"/>
</dbReference>
<dbReference type="PROSITE" id="PS01131">
    <property type="entry name" value="RRNA_A_DIMETH"/>
    <property type="match status" value="1"/>
</dbReference>
<dbReference type="NCBIfam" id="TIGR00755">
    <property type="entry name" value="ksgA"/>
    <property type="match status" value="1"/>
</dbReference>
<feature type="binding site" evidence="7 8">
    <location>
        <position position="13"/>
    </location>
    <ligand>
        <name>S-adenosyl-L-methionine</name>
        <dbReference type="ChEBI" id="CHEBI:59789"/>
    </ligand>
</feature>
<evidence type="ECO:0000256" key="4">
    <source>
        <dbReference type="ARBA" id="ARBA00022679"/>
    </source>
</evidence>
<comment type="function">
    <text evidence="7">Specifically dimethylates two adjacent adenosines (A1518 and A1519) in the loop of a conserved hairpin near the 3'-end of 16S rRNA in the 30S particle. May play a critical role in biogenesis of 30S subunits.</text>
</comment>
<dbReference type="CDD" id="cd02440">
    <property type="entry name" value="AdoMet_MTases"/>
    <property type="match status" value="1"/>
</dbReference>
<evidence type="ECO:0000256" key="7">
    <source>
        <dbReference type="HAMAP-Rule" id="MF_00607"/>
    </source>
</evidence>
<feature type="domain" description="Ribosomal RNA adenine methylase transferase N-terminal" evidence="9">
    <location>
        <begin position="20"/>
        <end position="191"/>
    </location>
</feature>
<dbReference type="PANTHER" id="PTHR11727:SF7">
    <property type="entry name" value="DIMETHYLADENOSINE TRANSFERASE-RELATED"/>
    <property type="match status" value="1"/>
</dbReference>
<evidence type="ECO:0000256" key="2">
    <source>
        <dbReference type="ARBA" id="ARBA00022552"/>
    </source>
</evidence>
<feature type="binding site" evidence="7 8">
    <location>
        <position position="63"/>
    </location>
    <ligand>
        <name>S-adenosyl-L-methionine</name>
        <dbReference type="ChEBI" id="CHEBI:59789"/>
    </ligand>
</feature>
<proteinExistence type="inferred from homology"/>
<evidence type="ECO:0000256" key="5">
    <source>
        <dbReference type="ARBA" id="ARBA00022691"/>
    </source>
</evidence>
<keyword evidence="4 7" id="KW-0808">Transferase</keyword>
<dbReference type="GO" id="GO:0052908">
    <property type="term" value="F:16S rRNA (adenine(1518)-N(6)/adenine(1519)-N(6))-dimethyltransferase activity"/>
    <property type="evidence" value="ECO:0007669"/>
    <property type="project" value="UniProtKB-EC"/>
</dbReference>
<sequence length="266" mass="30367">MDRVRPKKHLGQHFLKDQNIARKIAESLTLHGDYKTVLEVGPGTGVLTQFLIDKKEFQLYVSEIDKESVAYLQKHFASLEGRIIGGDFLKMDLEAIAPGPLAVIGNFPYNISSQIFFKVLDNRQKVPEVVGMIQKEVAVRIAEKEGSRDYGILSVLLQAYYDIDLLFTVPPGVFHPPPKVNSAVIRLKRNKRERLPCDEDLFRKVVKTAFQKRRKTLRNALKELTLPTEFEVNPILQKRAEQLSVEDFFELTLSLEKAWKQSSNSS</sequence>
<dbReference type="Gene3D" id="3.40.50.150">
    <property type="entry name" value="Vaccinia Virus protein VP39"/>
    <property type="match status" value="1"/>
</dbReference>
<evidence type="ECO:0000256" key="6">
    <source>
        <dbReference type="ARBA" id="ARBA00022884"/>
    </source>
</evidence>
<dbReference type="Gene3D" id="1.10.8.100">
    <property type="entry name" value="Ribosomal RNA adenine dimethylase-like, domain 2"/>
    <property type="match status" value="1"/>
</dbReference>
<feature type="binding site" evidence="7 8">
    <location>
        <position position="15"/>
    </location>
    <ligand>
        <name>S-adenosyl-L-methionine</name>
        <dbReference type="ChEBI" id="CHEBI:59789"/>
    </ligand>
</feature>
<name>A0ABZ0IJX5_9BACT</name>
<dbReference type="PANTHER" id="PTHR11727">
    <property type="entry name" value="DIMETHYLADENOSINE TRANSFERASE"/>
    <property type="match status" value="1"/>
</dbReference>
<dbReference type="InterPro" id="IPR011530">
    <property type="entry name" value="rRNA_adenine_dimethylase"/>
</dbReference>
<protein>
    <recommendedName>
        <fullName evidence="7">Ribosomal RNA small subunit methyltransferase A</fullName>
        <ecNumber evidence="7">2.1.1.182</ecNumber>
    </recommendedName>
    <alternativeName>
        <fullName evidence="7">16S rRNA (adenine(1518)-N(6)/adenine(1519)-N(6))-dimethyltransferase</fullName>
    </alternativeName>
    <alternativeName>
        <fullName evidence="7">16S rRNA dimethyladenosine transferase</fullName>
    </alternativeName>
    <alternativeName>
        <fullName evidence="7">16S rRNA dimethylase</fullName>
    </alternativeName>
    <alternativeName>
        <fullName evidence="7">S-adenosylmethionine-6-N', N'-adenosyl(rRNA) dimethyltransferase</fullName>
    </alternativeName>
</protein>
<feature type="binding site" evidence="7 8">
    <location>
        <position position="87"/>
    </location>
    <ligand>
        <name>S-adenosyl-L-methionine</name>
        <dbReference type="ChEBI" id="CHEBI:59789"/>
    </ligand>
</feature>
<keyword evidence="5 7" id="KW-0949">S-adenosyl-L-methionine</keyword>
<comment type="similarity">
    <text evidence="7">Belongs to the class I-like SAM-binding methyltransferase superfamily. rRNA adenine N(6)-methyltransferase family. RsmA subfamily.</text>
</comment>
<dbReference type="Pfam" id="PF00398">
    <property type="entry name" value="RrnaAD"/>
    <property type="match status" value="1"/>
</dbReference>
<evidence type="ECO:0000313" key="11">
    <source>
        <dbReference type="Proteomes" id="UP001302349"/>
    </source>
</evidence>
<dbReference type="PROSITE" id="PS51689">
    <property type="entry name" value="SAM_RNA_A_N6_MT"/>
    <property type="match status" value="1"/>
</dbReference>
<evidence type="ECO:0000256" key="3">
    <source>
        <dbReference type="ARBA" id="ARBA00022603"/>
    </source>
</evidence>
<dbReference type="InterPro" id="IPR001737">
    <property type="entry name" value="KsgA/Erm"/>
</dbReference>
<keyword evidence="11" id="KW-1185">Reference proteome</keyword>
<dbReference type="Proteomes" id="UP001302349">
    <property type="component" value="Chromosome"/>
</dbReference>
<dbReference type="HAMAP" id="MF_00607">
    <property type="entry name" value="16SrRNA_methyltr_A"/>
    <property type="match status" value="1"/>
</dbReference>
<feature type="binding site" evidence="7 8">
    <location>
        <position position="106"/>
    </location>
    <ligand>
        <name>S-adenosyl-L-methionine</name>
        <dbReference type="ChEBI" id="CHEBI:59789"/>
    </ligand>
</feature>
<dbReference type="EC" id="2.1.1.182" evidence="7"/>
<dbReference type="RefSeq" id="WP_317487426.1">
    <property type="nucleotide sequence ID" value="NZ_CP136051.1"/>
</dbReference>
<dbReference type="InterPro" id="IPR023165">
    <property type="entry name" value="rRNA_Ade_diMease-like_C"/>
</dbReference>
<dbReference type="SUPFAM" id="SSF53335">
    <property type="entry name" value="S-adenosyl-L-methionine-dependent methyltransferases"/>
    <property type="match status" value="1"/>
</dbReference>